<accession>A0ABP8MAP9</accession>
<gene>
    <name evidence="2" type="ORF">GCM10023091_38010</name>
</gene>
<keyword evidence="1" id="KW-0812">Transmembrane</keyword>
<dbReference type="RefSeq" id="WP_345032140.1">
    <property type="nucleotide sequence ID" value="NZ_BAABEY010000036.1"/>
</dbReference>
<protein>
    <submittedName>
        <fullName evidence="2">Uncharacterized protein</fullName>
    </submittedName>
</protein>
<sequence>MKTFVAIFLVAALSFVLGQFLPWWSVAVAAFAVSLLMSRNPLHAFLIGFTGVFLFWAAYAFLIDMANESILSRRVAFLLPLQGNSMLLVLVSGVIGGICGGLAATCANFLTTSGRPRYDHQNYYRKKFR</sequence>
<feature type="transmembrane region" description="Helical" evidence="1">
    <location>
        <begin position="42"/>
        <end position="66"/>
    </location>
</feature>
<name>A0ABP8MAP9_9BACT</name>
<evidence type="ECO:0000313" key="3">
    <source>
        <dbReference type="Proteomes" id="UP001501508"/>
    </source>
</evidence>
<dbReference type="EMBL" id="BAABEY010000036">
    <property type="protein sequence ID" value="GAA4445864.1"/>
    <property type="molecule type" value="Genomic_DNA"/>
</dbReference>
<keyword evidence="1" id="KW-1133">Transmembrane helix</keyword>
<feature type="transmembrane region" description="Helical" evidence="1">
    <location>
        <begin position="87"/>
        <end position="110"/>
    </location>
</feature>
<dbReference type="Proteomes" id="UP001501508">
    <property type="component" value="Unassembled WGS sequence"/>
</dbReference>
<keyword evidence="3" id="KW-1185">Reference proteome</keyword>
<evidence type="ECO:0000256" key="1">
    <source>
        <dbReference type="SAM" id="Phobius"/>
    </source>
</evidence>
<comment type="caution">
    <text evidence="2">The sequence shown here is derived from an EMBL/GenBank/DDBJ whole genome shotgun (WGS) entry which is preliminary data.</text>
</comment>
<organism evidence="2 3">
    <name type="scientific">Ravibacter arvi</name>
    <dbReference type="NCBI Taxonomy" id="2051041"/>
    <lineage>
        <taxon>Bacteria</taxon>
        <taxon>Pseudomonadati</taxon>
        <taxon>Bacteroidota</taxon>
        <taxon>Cytophagia</taxon>
        <taxon>Cytophagales</taxon>
        <taxon>Spirosomataceae</taxon>
        <taxon>Ravibacter</taxon>
    </lineage>
</organism>
<reference evidence="3" key="1">
    <citation type="journal article" date="2019" name="Int. J. Syst. Evol. Microbiol.">
        <title>The Global Catalogue of Microorganisms (GCM) 10K type strain sequencing project: providing services to taxonomists for standard genome sequencing and annotation.</title>
        <authorList>
            <consortium name="The Broad Institute Genomics Platform"/>
            <consortium name="The Broad Institute Genome Sequencing Center for Infectious Disease"/>
            <person name="Wu L."/>
            <person name="Ma J."/>
        </authorList>
    </citation>
    <scope>NUCLEOTIDE SEQUENCE [LARGE SCALE GENOMIC DNA]</scope>
    <source>
        <strain evidence="3">JCM 31920</strain>
    </source>
</reference>
<keyword evidence="1" id="KW-0472">Membrane</keyword>
<evidence type="ECO:0000313" key="2">
    <source>
        <dbReference type="EMBL" id="GAA4445864.1"/>
    </source>
</evidence>
<proteinExistence type="predicted"/>